<dbReference type="HAMAP" id="MF_01888">
    <property type="entry name" value="RraB"/>
    <property type="match status" value="1"/>
</dbReference>
<dbReference type="Gene3D" id="3.30.70.970">
    <property type="entry name" value="RraB-like"/>
    <property type="match status" value="1"/>
</dbReference>
<gene>
    <name evidence="2 4" type="primary">rraB</name>
    <name evidence="4" type="ORF">RI845_04080</name>
</gene>
<sequence>MTEQSDVTLNEEELNELQEWYAHTEALVNELLEDGSNDEAMHTIEHHFASSSFEILESAAIAAFKLGLEVEEPEEAVLENGARVFAFDIVTEQYLDEEDIKIETKAMFELAKKCNVDYDGWGTYFEE</sequence>
<comment type="function">
    <text evidence="2">Globally modulates RNA abundance by binding to RNase E (Rne) and regulating its endonucleolytic activity. Can modulate Rne action in a substrate-dependent manner by altering the composition of the degradosome.</text>
</comment>
<evidence type="ECO:0000313" key="5">
    <source>
        <dbReference type="Proteomes" id="UP001248581"/>
    </source>
</evidence>
<dbReference type="RefSeq" id="WP_348388480.1">
    <property type="nucleotide sequence ID" value="NZ_CP134146.1"/>
</dbReference>
<accession>A0ABY9TKP6</accession>
<feature type="domain" description="Regulator of ribonuclease activity B" evidence="3">
    <location>
        <begin position="23"/>
        <end position="123"/>
    </location>
</feature>
<proteinExistence type="inferred from homology"/>
<comment type="subunit">
    <text evidence="2">Interacts with the C-terminal region of Rne.</text>
</comment>
<dbReference type="PIRSF" id="PIRSF018193">
    <property type="entry name" value="UCP018193"/>
    <property type="match status" value="1"/>
</dbReference>
<evidence type="ECO:0000313" key="4">
    <source>
        <dbReference type="EMBL" id="WNC69337.1"/>
    </source>
</evidence>
<evidence type="ECO:0000259" key="3">
    <source>
        <dbReference type="Pfam" id="PF06877"/>
    </source>
</evidence>
<name>A0ABY9TKP6_9GAMM</name>
<keyword evidence="1 2" id="KW-0963">Cytoplasm</keyword>
<protein>
    <recommendedName>
        <fullName evidence="2">Regulator of ribonuclease activity B</fullName>
    </recommendedName>
</protein>
<dbReference type="InterPro" id="IPR009671">
    <property type="entry name" value="RraB_dom"/>
</dbReference>
<dbReference type="Pfam" id="PF06877">
    <property type="entry name" value="RraB"/>
    <property type="match status" value="1"/>
</dbReference>
<dbReference type="InterPro" id="IPR016716">
    <property type="entry name" value="RraB"/>
</dbReference>
<dbReference type="SUPFAM" id="SSF89946">
    <property type="entry name" value="Hypothetical protein VC0424"/>
    <property type="match status" value="1"/>
</dbReference>
<dbReference type="Proteomes" id="UP001248581">
    <property type="component" value="Chromosome"/>
</dbReference>
<keyword evidence="5" id="KW-1185">Reference proteome</keyword>
<organism evidence="4 5">
    <name type="scientific">Thalassotalea nanhaiensis</name>
    <dbReference type="NCBI Taxonomy" id="3065648"/>
    <lineage>
        <taxon>Bacteria</taxon>
        <taxon>Pseudomonadati</taxon>
        <taxon>Pseudomonadota</taxon>
        <taxon>Gammaproteobacteria</taxon>
        <taxon>Alteromonadales</taxon>
        <taxon>Colwelliaceae</taxon>
        <taxon>Thalassotalea</taxon>
    </lineage>
</organism>
<dbReference type="NCBIfam" id="NF008393">
    <property type="entry name" value="PRK11191.1"/>
    <property type="match status" value="1"/>
</dbReference>
<evidence type="ECO:0000256" key="1">
    <source>
        <dbReference type="ARBA" id="ARBA00022490"/>
    </source>
</evidence>
<dbReference type="EMBL" id="CP134146">
    <property type="protein sequence ID" value="WNC69337.1"/>
    <property type="molecule type" value="Genomic_DNA"/>
</dbReference>
<comment type="similarity">
    <text evidence="2">Belongs to the RraB family.</text>
</comment>
<reference evidence="5" key="1">
    <citation type="submission" date="2023-09" db="EMBL/GenBank/DDBJ databases">
        <authorList>
            <person name="Li S."/>
            <person name="Li X."/>
            <person name="Zhang C."/>
            <person name="Zhao Z."/>
        </authorList>
    </citation>
    <scope>NUCLEOTIDE SEQUENCE [LARGE SCALE GENOMIC DNA]</scope>
    <source>
        <strain evidence="5">SQ345</strain>
    </source>
</reference>
<comment type="subcellular location">
    <subcellularLocation>
        <location evidence="2">Cytoplasm</location>
    </subcellularLocation>
</comment>
<evidence type="ECO:0000256" key="2">
    <source>
        <dbReference type="HAMAP-Rule" id="MF_01888"/>
    </source>
</evidence>
<dbReference type="InterPro" id="IPR036701">
    <property type="entry name" value="RraB-like_sf"/>
</dbReference>